<dbReference type="SUPFAM" id="SSF52172">
    <property type="entry name" value="CheY-like"/>
    <property type="match status" value="1"/>
</dbReference>
<dbReference type="RefSeq" id="WP_129894433.1">
    <property type="nucleotide sequence ID" value="NZ_CP035758.1"/>
</dbReference>
<accession>A0A4P6K640</accession>
<dbReference type="CDD" id="cd17557">
    <property type="entry name" value="REC_Rcp-like"/>
    <property type="match status" value="1"/>
</dbReference>
<dbReference type="SMART" id="SM00448">
    <property type="entry name" value="REC"/>
    <property type="match status" value="1"/>
</dbReference>
<dbReference type="GO" id="GO:0000160">
    <property type="term" value="P:phosphorelay signal transduction system"/>
    <property type="evidence" value="ECO:0007669"/>
    <property type="project" value="InterPro"/>
</dbReference>
<protein>
    <submittedName>
        <fullName evidence="3">Response regulator</fullName>
    </submittedName>
</protein>
<dbReference type="AlphaFoldDB" id="A0A4P6K640"/>
<keyword evidence="1" id="KW-0597">Phosphoprotein</keyword>
<reference evidence="3 4" key="1">
    <citation type="submission" date="2019-01" db="EMBL/GenBank/DDBJ databases">
        <title>Ktedonosporobacter rubrisoli SCAWS-G2.</title>
        <authorList>
            <person name="Huang Y."/>
            <person name="Yan B."/>
        </authorList>
    </citation>
    <scope>NUCLEOTIDE SEQUENCE [LARGE SCALE GENOMIC DNA]</scope>
    <source>
        <strain evidence="3 4">SCAWS-G2</strain>
    </source>
</reference>
<gene>
    <name evidence="3" type="ORF">EPA93_04645</name>
</gene>
<organism evidence="3 4">
    <name type="scientific">Ktedonosporobacter rubrisoli</name>
    <dbReference type="NCBI Taxonomy" id="2509675"/>
    <lineage>
        <taxon>Bacteria</taxon>
        <taxon>Bacillati</taxon>
        <taxon>Chloroflexota</taxon>
        <taxon>Ktedonobacteria</taxon>
        <taxon>Ktedonobacterales</taxon>
        <taxon>Ktedonosporobacteraceae</taxon>
        <taxon>Ktedonosporobacter</taxon>
    </lineage>
</organism>
<dbReference type="OrthoDB" id="9793549at2"/>
<dbReference type="EMBL" id="CP035758">
    <property type="protein sequence ID" value="QBD83370.1"/>
    <property type="molecule type" value="Genomic_DNA"/>
</dbReference>
<dbReference type="Proteomes" id="UP000290365">
    <property type="component" value="Chromosome"/>
</dbReference>
<feature type="domain" description="Response regulatory" evidence="2">
    <location>
        <begin position="1"/>
        <end position="126"/>
    </location>
</feature>
<evidence type="ECO:0000313" key="4">
    <source>
        <dbReference type="Proteomes" id="UP000290365"/>
    </source>
</evidence>
<dbReference type="PANTHER" id="PTHR44520:SF2">
    <property type="entry name" value="RESPONSE REGULATOR RCP1"/>
    <property type="match status" value="1"/>
</dbReference>
<proteinExistence type="predicted"/>
<keyword evidence="4" id="KW-1185">Reference proteome</keyword>
<evidence type="ECO:0000313" key="3">
    <source>
        <dbReference type="EMBL" id="QBD83370.1"/>
    </source>
</evidence>
<sequence>MADDDEDDVLLTQKALKKGKLLNELYCVRDGEELLDYLLHRGEYENTEKAPRPGLILLDLNMPRKDGREALKELKSHAELKDIPVVVFTTSKAEEDIYRSYKLGVNSFITKPVTFEALIEVMQMLGKYWFEIVTLPFVEKGMYGSTSNESSTDRR</sequence>
<dbReference type="Gene3D" id="3.40.50.2300">
    <property type="match status" value="1"/>
</dbReference>
<dbReference type="PANTHER" id="PTHR44520">
    <property type="entry name" value="RESPONSE REGULATOR RCP1-RELATED"/>
    <property type="match status" value="1"/>
</dbReference>
<dbReference type="PROSITE" id="PS50110">
    <property type="entry name" value="RESPONSE_REGULATORY"/>
    <property type="match status" value="1"/>
</dbReference>
<feature type="modified residue" description="4-aspartylphosphate" evidence="1">
    <location>
        <position position="59"/>
    </location>
</feature>
<dbReference type="InterPro" id="IPR052893">
    <property type="entry name" value="TCS_response_regulator"/>
</dbReference>
<dbReference type="Pfam" id="PF00072">
    <property type="entry name" value="Response_reg"/>
    <property type="match status" value="1"/>
</dbReference>
<name>A0A4P6K640_KTERU</name>
<evidence type="ECO:0000259" key="2">
    <source>
        <dbReference type="PROSITE" id="PS50110"/>
    </source>
</evidence>
<evidence type="ECO:0000256" key="1">
    <source>
        <dbReference type="PROSITE-ProRule" id="PRU00169"/>
    </source>
</evidence>
<dbReference type="KEGG" id="kbs:EPA93_04645"/>
<dbReference type="InterPro" id="IPR001789">
    <property type="entry name" value="Sig_transdc_resp-reg_receiver"/>
</dbReference>
<dbReference type="InterPro" id="IPR011006">
    <property type="entry name" value="CheY-like_superfamily"/>
</dbReference>